<dbReference type="GO" id="GO:0006355">
    <property type="term" value="P:regulation of DNA-templated transcription"/>
    <property type="evidence" value="ECO:0007669"/>
    <property type="project" value="InterPro"/>
</dbReference>
<dbReference type="SMART" id="SM00065">
    <property type="entry name" value="GAF"/>
    <property type="match status" value="1"/>
</dbReference>
<dbReference type="InterPro" id="IPR011990">
    <property type="entry name" value="TPR-like_helical_dom_sf"/>
</dbReference>
<dbReference type="InterPro" id="IPR027417">
    <property type="entry name" value="P-loop_NTPase"/>
</dbReference>
<evidence type="ECO:0000259" key="9">
    <source>
        <dbReference type="PROSITE" id="PS50113"/>
    </source>
</evidence>
<dbReference type="InterPro" id="IPR000700">
    <property type="entry name" value="PAS-assoc_C"/>
</dbReference>
<dbReference type="PROSITE" id="PS50112">
    <property type="entry name" value="PAS"/>
    <property type="match status" value="1"/>
</dbReference>
<dbReference type="PROSITE" id="PS50113">
    <property type="entry name" value="PAC"/>
    <property type="match status" value="1"/>
</dbReference>
<feature type="domain" description="PAS" evidence="8">
    <location>
        <begin position="1546"/>
        <end position="1616"/>
    </location>
</feature>
<comment type="catalytic activity">
    <reaction evidence="1">
        <text>ATP + protein L-histidine = ADP + protein N-phospho-L-histidine.</text>
        <dbReference type="EC" id="2.7.13.3"/>
    </reaction>
</comment>
<dbReference type="GO" id="GO:0005524">
    <property type="term" value="F:ATP binding"/>
    <property type="evidence" value="ECO:0007669"/>
    <property type="project" value="InterPro"/>
</dbReference>
<dbReference type="Gene3D" id="1.10.287.130">
    <property type="match status" value="1"/>
</dbReference>
<evidence type="ECO:0000256" key="2">
    <source>
        <dbReference type="ARBA" id="ARBA00012438"/>
    </source>
</evidence>
<evidence type="ECO:0000259" key="7">
    <source>
        <dbReference type="PROSITE" id="PS50109"/>
    </source>
</evidence>
<dbReference type="SUPFAM" id="SSF56112">
    <property type="entry name" value="Protein kinase-like (PK-like)"/>
    <property type="match status" value="1"/>
</dbReference>
<dbReference type="CDD" id="cd00130">
    <property type="entry name" value="PAS"/>
    <property type="match status" value="1"/>
</dbReference>
<dbReference type="Pfam" id="PF01590">
    <property type="entry name" value="GAF"/>
    <property type="match status" value="1"/>
</dbReference>
<dbReference type="SUPFAM" id="SSF55781">
    <property type="entry name" value="GAF domain-like"/>
    <property type="match status" value="1"/>
</dbReference>
<evidence type="ECO:0000256" key="4">
    <source>
        <dbReference type="ARBA" id="ARBA00023012"/>
    </source>
</evidence>
<dbReference type="Pfam" id="PF00069">
    <property type="entry name" value="Pkinase"/>
    <property type="match status" value="1"/>
</dbReference>
<dbReference type="CDD" id="cd14014">
    <property type="entry name" value="STKc_PknB_like"/>
    <property type="match status" value="1"/>
</dbReference>
<feature type="coiled-coil region" evidence="5">
    <location>
        <begin position="1662"/>
        <end position="1689"/>
    </location>
</feature>
<dbReference type="SMART" id="SM00086">
    <property type="entry name" value="PAC"/>
    <property type="match status" value="1"/>
</dbReference>
<dbReference type="SUPFAM" id="SSF55874">
    <property type="entry name" value="ATPase domain of HSP90 chaperone/DNA topoisomerase II/histidine kinase"/>
    <property type="match status" value="1"/>
</dbReference>
<dbReference type="InterPro" id="IPR013767">
    <property type="entry name" value="PAS_fold"/>
</dbReference>
<dbReference type="InterPro" id="IPR000719">
    <property type="entry name" value="Prot_kinase_dom"/>
</dbReference>
<dbReference type="InterPro" id="IPR001610">
    <property type="entry name" value="PAC"/>
</dbReference>
<feature type="domain" description="Protein kinase" evidence="6">
    <location>
        <begin position="10"/>
        <end position="275"/>
    </location>
</feature>
<dbReference type="InterPro" id="IPR029016">
    <property type="entry name" value="GAF-like_dom_sf"/>
</dbReference>
<dbReference type="SUPFAM" id="SSF55785">
    <property type="entry name" value="PYP-like sensor domain (PAS domain)"/>
    <property type="match status" value="1"/>
</dbReference>
<evidence type="ECO:0000256" key="5">
    <source>
        <dbReference type="SAM" id="Coils"/>
    </source>
</evidence>
<dbReference type="GO" id="GO:0009882">
    <property type="term" value="F:blue light photoreceptor activity"/>
    <property type="evidence" value="ECO:0007669"/>
    <property type="project" value="UniProtKB-ARBA"/>
</dbReference>
<dbReference type="InterPro" id="IPR035965">
    <property type="entry name" value="PAS-like_dom_sf"/>
</dbReference>
<dbReference type="SMART" id="SM00091">
    <property type="entry name" value="PAS"/>
    <property type="match status" value="1"/>
</dbReference>
<dbReference type="InterPro" id="IPR053159">
    <property type="entry name" value="Hybrid_Histidine_Kinase"/>
</dbReference>
<comment type="caution">
    <text evidence="10">The sequence shown here is derived from an EMBL/GenBank/DDBJ whole genome shotgun (WGS) entry which is preliminary data.</text>
</comment>
<evidence type="ECO:0000259" key="6">
    <source>
        <dbReference type="PROSITE" id="PS50011"/>
    </source>
</evidence>
<proteinExistence type="predicted"/>
<reference evidence="10 11" key="1">
    <citation type="submission" date="2018-04" db="EMBL/GenBank/DDBJ databases">
        <authorList>
            <person name="Go L.Y."/>
            <person name="Mitchell J.A."/>
        </authorList>
    </citation>
    <scope>NUCLEOTIDE SEQUENCE [LARGE SCALE GENOMIC DNA]</scope>
    <source>
        <strain evidence="10">ULC066bin1</strain>
    </source>
</reference>
<dbReference type="Gene3D" id="3.30.450.20">
    <property type="entry name" value="PAS domain"/>
    <property type="match status" value="1"/>
</dbReference>
<dbReference type="Proteomes" id="UP000249467">
    <property type="component" value="Unassembled WGS sequence"/>
</dbReference>
<dbReference type="Pfam" id="PF13191">
    <property type="entry name" value="AAA_16"/>
    <property type="match status" value="1"/>
</dbReference>
<gene>
    <name evidence="10" type="ORF">DCF19_23600</name>
</gene>
<keyword evidence="3" id="KW-0808">Transferase</keyword>
<dbReference type="Gene3D" id="1.10.510.10">
    <property type="entry name" value="Transferase(Phosphotransferase) domain 1"/>
    <property type="match status" value="1"/>
</dbReference>
<dbReference type="InterPro" id="IPR003018">
    <property type="entry name" value="GAF"/>
</dbReference>
<dbReference type="SUPFAM" id="SSF48452">
    <property type="entry name" value="TPR-like"/>
    <property type="match status" value="1"/>
</dbReference>
<name>A0A2W4XIF1_9CYAN</name>
<dbReference type="InterPro" id="IPR000014">
    <property type="entry name" value="PAS"/>
</dbReference>
<dbReference type="EMBL" id="QBML01000055">
    <property type="protein sequence ID" value="PZO35581.1"/>
    <property type="molecule type" value="Genomic_DNA"/>
</dbReference>
<dbReference type="PROSITE" id="PS50109">
    <property type="entry name" value="HIS_KIN"/>
    <property type="match status" value="1"/>
</dbReference>
<dbReference type="Pfam" id="PF00989">
    <property type="entry name" value="PAS"/>
    <property type="match status" value="1"/>
</dbReference>
<keyword evidence="5" id="KW-0175">Coiled coil</keyword>
<feature type="domain" description="Histidine kinase" evidence="7">
    <location>
        <begin position="1705"/>
        <end position="1962"/>
    </location>
</feature>
<dbReference type="InterPro" id="IPR004358">
    <property type="entry name" value="Sig_transdc_His_kin-like_C"/>
</dbReference>
<evidence type="ECO:0000259" key="8">
    <source>
        <dbReference type="PROSITE" id="PS50112"/>
    </source>
</evidence>
<organism evidence="10 11">
    <name type="scientific">Pseudanabaena frigida</name>
    <dbReference type="NCBI Taxonomy" id="945775"/>
    <lineage>
        <taxon>Bacteria</taxon>
        <taxon>Bacillati</taxon>
        <taxon>Cyanobacteriota</taxon>
        <taxon>Cyanophyceae</taxon>
        <taxon>Pseudanabaenales</taxon>
        <taxon>Pseudanabaenaceae</taxon>
        <taxon>Pseudanabaena</taxon>
    </lineage>
</organism>
<reference evidence="10 11" key="2">
    <citation type="submission" date="2018-06" db="EMBL/GenBank/DDBJ databases">
        <title>Metagenomic assembly of (sub)arctic Cyanobacteria and their associated microbiome from non-axenic cultures.</title>
        <authorList>
            <person name="Baurain D."/>
        </authorList>
    </citation>
    <scope>NUCLEOTIDE SEQUENCE [LARGE SCALE GENOMIC DNA]</scope>
    <source>
        <strain evidence="10">ULC066bin1</strain>
    </source>
</reference>
<dbReference type="Gene3D" id="3.40.50.300">
    <property type="entry name" value="P-loop containing nucleotide triphosphate hydrolases"/>
    <property type="match status" value="1"/>
</dbReference>
<dbReference type="Gene3D" id="3.30.200.20">
    <property type="entry name" value="Phosphorylase Kinase, domain 1"/>
    <property type="match status" value="1"/>
</dbReference>
<accession>A0A2W4XIF1</accession>
<dbReference type="Gene3D" id="3.30.450.40">
    <property type="match status" value="1"/>
</dbReference>
<dbReference type="InterPro" id="IPR005467">
    <property type="entry name" value="His_kinase_dom"/>
</dbReference>
<protein>
    <recommendedName>
        <fullName evidence="2">histidine kinase</fullName>
        <ecNumber evidence="2">2.7.13.3</ecNumber>
    </recommendedName>
</protein>
<dbReference type="Gene3D" id="3.30.565.10">
    <property type="entry name" value="Histidine kinase-like ATPase, C-terminal domain"/>
    <property type="match status" value="1"/>
</dbReference>
<dbReference type="PROSITE" id="PS00108">
    <property type="entry name" value="PROTEIN_KINASE_ST"/>
    <property type="match status" value="1"/>
</dbReference>
<evidence type="ECO:0000256" key="1">
    <source>
        <dbReference type="ARBA" id="ARBA00000085"/>
    </source>
</evidence>
<keyword evidence="4" id="KW-0902">Two-component regulatory system</keyword>
<evidence type="ECO:0000313" key="11">
    <source>
        <dbReference type="Proteomes" id="UP000249467"/>
    </source>
</evidence>
<dbReference type="InterPro" id="IPR041664">
    <property type="entry name" value="AAA_16"/>
</dbReference>
<dbReference type="SUPFAM" id="SSF52540">
    <property type="entry name" value="P-loop containing nucleoside triphosphate hydrolases"/>
    <property type="match status" value="1"/>
</dbReference>
<dbReference type="PROSITE" id="PS50011">
    <property type="entry name" value="PROTEIN_KINASE_DOM"/>
    <property type="match status" value="1"/>
</dbReference>
<evidence type="ECO:0000256" key="3">
    <source>
        <dbReference type="ARBA" id="ARBA00022777"/>
    </source>
</evidence>
<keyword evidence="3" id="KW-0418">Kinase</keyword>
<dbReference type="SMART" id="SM00220">
    <property type="entry name" value="S_TKc"/>
    <property type="match status" value="1"/>
</dbReference>
<feature type="domain" description="PAC" evidence="9">
    <location>
        <begin position="1616"/>
        <end position="1671"/>
    </location>
</feature>
<dbReference type="SMART" id="SM00387">
    <property type="entry name" value="HATPase_c"/>
    <property type="match status" value="1"/>
</dbReference>
<dbReference type="InterPro" id="IPR008271">
    <property type="entry name" value="Ser/Thr_kinase_AS"/>
</dbReference>
<dbReference type="InterPro" id="IPR036890">
    <property type="entry name" value="HATPase_C_sf"/>
</dbReference>
<evidence type="ECO:0000313" key="10">
    <source>
        <dbReference type="EMBL" id="PZO35581.1"/>
    </source>
</evidence>
<dbReference type="GO" id="GO:0004673">
    <property type="term" value="F:protein histidine kinase activity"/>
    <property type="evidence" value="ECO:0007669"/>
    <property type="project" value="UniProtKB-EC"/>
</dbReference>
<dbReference type="NCBIfam" id="TIGR00229">
    <property type="entry name" value="sensory_box"/>
    <property type="match status" value="1"/>
</dbReference>
<dbReference type="Pfam" id="PF02518">
    <property type="entry name" value="HATPase_c"/>
    <property type="match status" value="1"/>
</dbReference>
<dbReference type="InterPro" id="IPR003594">
    <property type="entry name" value="HATPase_dom"/>
</dbReference>
<dbReference type="GO" id="GO:0000160">
    <property type="term" value="P:phosphorelay signal transduction system"/>
    <property type="evidence" value="ECO:0007669"/>
    <property type="project" value="UniProtKB-KW"/>
</dbReference>
<dbReference type="PANTHER" id="PTHR43642">
    <property type="entry name" value="HYBRID SIGNAL TRANSDUCTION HISTIDINE KINASE G"/>
    <property type="match status" value="1"/>
</dbReference>
<dbReference type="PANTHER" id="PTHR43642:SF1">
    <property type="entry name" value="HYBRID SIGNAL TRANSDUCTION HISTIDINE KINASE G"/>
    <property type="match status" value="1"/>
</dbReference>
<dbReference type="InterPro" id="IPR011009">
    <property type="entry name" value="Kinase-like_dom_sf"/>
</dbReference>
<dbReference type="EC" id="2.7.13.3" evidence="2"/>
<dbReference type="PRINTS" id="PR00344">
    <property type="entry name" value="BCTRLSENSOR"/>
</dbReference>
<sequence length="1962" mass="221025">MHEITNLTGYQTTEQLYAGHRTIVYRGIREHDQHPIVVKILRNEHPSFNEIVQFRNQYAIAKQLKSPNIITTYNLESYGNSYALIMEDFGGISLKEWVIKRKVKLSLRNFLEIAIAICDTLDTLYIHKVIHKDIKPGNVLINPETKQVKLIDFSIASLLPREAVEIQNANTLEGTLAYLSPEQTGRMNRGIDYRSDFYSLGVTFYELLTGKLPFDSTDPMELVHCHLAKNPPSVHQIEPTIPLVLSKIIGKLMAKNAEDRYQSASGIKYDLEVCLNQLQSQSQTTENIEYFTIGERDISDRFLIPEKLYGREQEVKSLLDAFDRVSQNRAEMLLIAGSSGIGKTAVVNEVHKPISRQKGYFIKGKYDQFQRNIPFSAFVQAFRDLMAQLLAESDTQLQTWKDKILEAVGENGQVLVEVIPELERIIGRQPLAPKLSGSAARNRFNLLMQKFVQVFTSAKHPLVLFLDDLQWSDAASLQLIHLLMQNSGHLLLIGAYRNNEVSKSHPFMMTIDDLVKMGTIVNTITLQSLSLDDTNQLVTDTLNCDRATAQTLTELVFQRTKGNPLFATQFLKLLHEDRLITFDLEARYWQCDIAQTRALSLTNDVVEFMALQLQKLPFETQDVLQLAACIGNQFDLATLAIVHEKSEAETADDLWKSLQEGLVIPQNEVYKFFQSEVENSDQKLPDHLGFNSRTPNPQSVSVTYKFLHDRVQQAAYSLIPKHQRPLTHYCIGQRLLQHNSKMGREDRIFELVNHLNIAIELIQNYAEREKLAQLNLLAGRKAKHATAYSVAANYCEIGRSLLASDSWQTQYELTLSLFEESIEVAYLNGEFDEMEQWSQVVVQQAQSVLDQVKVYEIKIQACAAQNAMRQAVHTTLEILERLGFVFPSEPTDADVQRSDTELQQQLQGKSVLSLLELPTLTDSRILAAIALMSSAMTSAYNAVPVVAQLLAIQQVKLLVAHGNAAVAASSYAWYGLVLAGIVGDIDRGYQFGQLALNLLEKFEAKAFETKTIFAFNVFIRHRKEHLNQTLKPLQESYQSGMAIGDFEYASRSSFQYGCHSLLAGRNLLDIETEITNYSHVMYGVKQSAILHKNEVFRWAVLRLMGQEQPPIGWSATDYSDTALLDYYLKANDRTTVFMFSISRLMVYYLLGELDRATHYAAICNDYFDSGSAFVLGSFFTFYDSLCILAAFTHQSETSNNLDSPSLIAALARVASNQERLAELASHAPMNYAHKFQLVEAERYRAIGNKAEAIECYDRAIQLAIENKFLNEEALANELAAKFYLEWDKQKIAQGYMTEAYYTYIRWGAKAKVDDLEQRYPQLLAPILQKQQQAFTTNETIIAASSHTSKASTSSTSISEAMDLTAILKASQNLSSEIELKKLLSTLLRIVTENAGADKCVLLMSKGNEWVIEGLSQIGQQERILEAISIDNSQEVPFSLINTITHTLTPSVIWDATIHPTLSDDPYIISHCPKSILCNPILNQGKLIGILYLENSLTVGAFTSDRVEVLNLICAQAAISLQNARLYADELEKSQIIQQTAIELERFQSKLMFLIERTPIGVIEWNNELKVIGWNPAAEKIFGYQASEMLNNHALEIVPEPYQDYVVNLMTDILNQKGGSYSVNENTTKDGRVIICEWINTPLLNTNGEPIGIYSMVQDITERKQLEAERQQKSDALEKALLQLQQTQIQMIQGEKMSALGNLVAGVAHEINNPVGFLGGNIRPALDYIKDIFGLLDLYQQKYPNPDREIQDEIETIDLEYIREDLPKLVSSMREGVKRIRDISNSLRTFSRADSDLPVACNIHDGIDSTIMILKHRLKGDSNRPEIQVVKEYADLPQVECFAGQLNQVFMNLLANAIDALEESNLGRSYNDIAANPNRIVVRTSIIDDKQVEIRIVDNGKGMADRVKQHVFDHLFTTKGVGKGTGLGLAIARQIISEKHRGSISVFSQLGVGTEFVISLPIQ</sequence>